<evidence type="ECO:0000313" key="2">
    <source>
        <dbReference type="Proteomes" id="UP000238362"/>
    </source>
</evidence>
<reference evidence="1 2" key="1">
    <citation type="submission" date="2018-03" db="EMBL/GenBank/DDBJ databases">
        <title>Genomic Encyclopedia of Type Strains, Phase III (KMG-III): the genomes of soil and plant-associated and newly described type strains.</title>
        <authorList>
            <person name="Whitman W."/>
        </authorList>
    </citation>
    <scope>NUCLEOTIDE SEQUENCE [LARGE SCALE GENOMIC DNA]</scope>
    <source>
        <strain evidence="1 2">CGMCC 4.7125</strain>
    </source>
</reference>
<accession>A0A2T0LMY7</accession>
<keyword evidence="2" id="KW-1185">Reference proteome</keyword>
<dbReference type="EMBL" id="PVNH01000011">
    <property type="protein sequence ID" value="PRX44545.1"/>
    <property type="molecule type" value="Genomic_DNA"/>
</dbReference>
<protein>
    <recommendedName>
        <fullName evidence="3">Excreted virulence factor EspC (Type VII ESX diderm)</fullName>
    </recommendedName>
</protein>
<dbReference type="RefSeq" id="WP_106181222.1">
    <property type="nucleotide sequence ID" value="NZ_PVNH01000011.1"/>
</dbReference>
<name>A0A2T0LMY7_9PSEU</name>
<organism evidence="1 2">
    <name type="scientific">Prauserella shujinwangii</name>
    <dbReference type="NCBI Taxonomy" id="1453103"/>
    <lineage>
        <taxon>Bacteria</taxon>
        <taxon>Bacillati</taxon>
        <taxon>Actinomycetota</taxon>
        <taxon>Actinomycetes</taxon>
        <taxon>Pseudonocardiales</taxon>
        <taxon>Pseudonocardiaceae</taxon>
        <taxon>Prauserella</taxon>
    </lineage>
</organism>
<dbReference type="OrthoDB" id="3699659at2"/>
<sequence>MSGHDVDYDVLDGIASTLRNASADVDALGNSVPGTPDAGDATPAVTGILAHLVENASAFVLGAAGAGDDVASANAAYRDQDAAARDDVHNAGAR</sequence>
<evidence type="ECO:0008006" key="3">
    <source>
        <dbReference type="Google" id="ProtNLM"/>
    </source>
</evidence>
<comment type="caution">
    <text evidence="1">The sequence shown here is derived from an EMBL/GenBank/DDBJ whole genome shotgun (WGS) entry which is preliminary data.</text>
</comment>
<gene>
    <name evidence="1" type="ORF">B0I33_11154</name>
</gene>
<evidence type="ECO:0000313" key="1">
    <source>
        <dbReference type="EMBL" id="PRX44545.1"/>
    </source>
</evidence>
<proteinExistence type="predicted"/>
<dbReference type="Proteomes" id="UP000238362">
    <property type="component" value="Unassembled WGS sequence"/>
</dbReference>
<dbReference type="AlphaFoldDB" id="A0A2T0LMY7"/>